<reference evidence="2 3" key="2">
    <citation type="journal article" date="2021" name="Syst. Appl. Microbiol.">
        <title>Phylogenetic classification of ten novel species belonging to the genus Bifidobacterium comprising B. phasiani sp. nov., B. pongonis sp. nov., B. saguinibicoloris sp. nov., B. colobi sp. nov., B. simiiventris sp. nov., B. santillanense sp. nov., B. miconis sp. nov., B. amazonense sp. nov., B. pluvialisilvae sp. nov., and B. miconisargentati sp. nov.</title>
        <authorList>
            <person name="Lugli G.A."/>
            <person name="Calvete-Torre I."/>
            <person name="Alessandri G."/>
            <person name="Milani C."/>
            <person name="Turroni F."/>
            <person name="Laiolo P."/>
            <person name="Ossiprandi M.C."/>
            <person name="Margolles A."/>
            <person name="Ruiz L."/>
            <person name="Ventura M."/>
        </authorList>
    </citation>
    <scope>NUCLEOTIDE SEQUENCE [LARGE SCALE GENOMIC DNA]</scope>
    <source>
        <strain evidence="2 3">MA1</strain>
    </source>
</reference>
<evidence type="ECO:0000313" key="3">
    <source>
        <dbReference type="Proteomes" id="UP000710815"/>
    </source>
</evidence>
<reference evidence="2 3" key="1">
    <citation type="journal article" date="2021" name="Environ. Microbiol.">
        <title>Genetic insights into the dark matter of the mammalian gut microbiota through targeted genome reconstruction.</title>
        <authorList>
            <person name="Lugli G.A."/>
            <person name="Alessandri G."/>
            <person name="Milani C."/>
            <person name="Viappiani A."/>
            <person name="Fontana F."/>
            <person name="Tarracchini C."/>
            <person name="Mancabelli L."/>
            <person name="Argentini C."/>
            <person name="Ruiz L."/>
            <person name="Margolles A."/>
            <person name="van Sinderen D."/>
            <person name="Turroni F."/>
            <person name="Ventura M."/>
        </authorList>
    </citation>
    <scope>NUCLEOTIDE SEQUENCE [LARGE SCALE GENOMIC DNA]</scope>
    <source>
        <strain evidence="2 3">MA1</strain>
    </source>
</reference>
<feature type="compositionally biased region" description="Basic and acidic residues" evidence="1">
    <location>
        <begin position="86"/>
        <end position="103"/>
    </location>
</feature>
<feature type="compositionally biased region" description="Low complexity" evidence="1">
    <location>
        <begin position="106"/>
        <end position="135"/>
    </location>
</feature>
<feature type="non-terminal residue" evidence="2">
    <location>
        <position position="1"/>
    </location>
</feature>
<feature type="region of interest" description="Disordered" evidence="1">
    <location>
        <begin position="86"/>
        <end position="157"/>
    </location>
</feature>
<accession>A0ABS9VYL5</accession>
<keyword evidence="3" id="KW-1185">Reference proteome</keyword>
<sequence>VLAGLAWGAYAWSQSRYYLADSDGVVTIYRGVNTNLFGLSLSHKVKKTSIEVSSLPQSWQDQLDQGIAVDSYDAATERASFIKSELDKELAKQQAEEEAKKQATESSNSGSSSSSSSNSGGSSSDGSSDSSGSDSTPKIGAADDATKSDTSKDGAAQ</sequence>
<protein>
    <submittedName>
        <fullName evidence="2">Phosphoprotein phosphatase</fullName>
    </submittedName>
</protein>
<evidence type="ECO:0000256" key="1">
    <source>
        <dbReference type="SAM" id="MobiDB-lite"/>
    </source>
</evidence>
<proteinExistence type="predicted"/>
<feature type="compositionally biased region" description="Basic and acidic residues" evidence="1">
    <location>
        <begin position="144"/>
        <end position="157"/>
    </location>
</feature>
<organism evidence="2 3">
    <name type="scientific">Bifidobacterium amazonense</name>
    <dbReference type="NCBI Taxonomy" id="2809027"/>
    <lineage>
        <taxon>Bacteria</taxon>
        <taxon>Bacillati</taxon>
        <taxon>Actinomycetota</taxon>
        <taxon>Actinomycetes</taxon>
        <taxon>Bifidobacteriales</taxon>
        <taxon>Bifidobacteriaceae</taxon>
        <taxon>Bifidobacterium</taxon>
    </lineage>
</organism>
<evidence type="ECO:0000313" key="2">
    <source>
        <dbReference type="EMBL" id="MCH9277202.1"/>
    </source>
</evidence>
<comment type="caution">
    <text evidence="2">The sequence shown here is derived from an EMBL/GenBank/DDBJ whole genome shotgun (WGS) entry which is preliminary data.</text>
</comment>
<dbReference type="Proteomes" id="UP000710815">
    <property type="component" value="Unassembled WGS sequence"/>
</dbReference>
<name>A0ABS9VYL5_9BIFI</name>
<dbReference type="EMBL" id="JAFEJT020000097">
    <property type="protein sequence ID" value="MCH9277202.1"/>
    <property type="molecule type" value="Genomic_DNA"/>
</dbReference>
<gene>
    <name evidence="2" type="ORF">JS533_013180</name>
</gene>